<proteinExistence type="inferred from homology"/>
<evidence type="ECO:0000313" key="7">
    <source>
        <dbReference type="EMBL" id="KAK1613420.1"/>
    </source>
</evidence>
<feature type="domain" description="Legume lectin" evidence="5">
    <location>
        <begin position="38"/>
        <end position="277"/>
    </location>
</feature>
<name>A0AAD8R3Q1_LOLMU</name>
<evidence type="ECO:0000259" key="5">
    <source>
        <dbReference type="Pfam" id="PF00139"/>
    </source>
</evidence>
<evidence type="ECO:0000256" key="1">
    <source>
        <dbReference type="ARBA" id="ARBA00007606"/>
    </source>
</evidence>
<keyword evidence="2" id="KW-0430">Lectin</keyword>
<dbReference type="PANTHER" id="PTHR32401">
    <property type="entry name" value="CONCANAVALIN A-LIKE LECTIN FAMILY PROTEIN"/>
    <property type="match status" value="1"/>
</dbReference>
<organism evidence="7 8">
    <name type="scientific">Lolium multiflorum</name>
    <name type="common">Italian ryegrass</name>
    <name type="synonym">Lolium perenne subsp. multiflorum</name>
    <dbReference type="NCBI Taxonomy" id="4521"/>
    <lineage>
        <taxon>Eukaryota</taxon>
        <taxon>Viridiplantae</taxon>
        <taxon>Streptophyta</taxon>
        <taxon>Embryophyta</taxon>
        <taxon>Tracheophyta</taxon>
        <taxon>Spermatophyta</taxon>
        <taxon>Magnoliopsida</taxon>
        <taxon>Liliopsida</taxon>
        <taxon>Poales</taxon>
        <taxon>Poaceae</taxon>
        <taxon>BOP clade</taxon>
        <taxon>Pooideae</taxon>
        <taxon>Poodae</taxon>
        <taxon>Poeae</taxon>
        <taxon>Poeae Chloroplast Group 2 (Poeae type)</taxon>
        <taxon>Loliodinae</taxon>
        <taxon>Loliinae</taxon>
        <taxon>Lolium</taxon>
    </lineage>
</organism>
<dbReference type="InterPro" id="IPR013320">
    <property type="entry name" value="ConA-like_dom_sf"/>
</dbReference>
<dbReference type="InterPro" id="IPR001220">
    <property type="entry name" value="Legume_lectin_dom"/>
</dbReference>
<gene>
    <name evidence="6" type="ORF">QYE76_037010</name>
    <name evidence="7" type="ORF">QYE76_037093</name>
</gene>
<evidence type="ECO:0000256" key="2">
    <source>
        <dbReference type="ARBA" id="ARBA00022734"/>
    </source>
</evidence>
<accession>A0AAD8R3Q1</accession>
<feature type="region of interest" description="Disordered" evidence="3">
    <location>
        <begin position="292"/>
        <end position="321"/>
    </location>
</feature>
<evidence type="ECO:0000256" key="3">
    <source>
        <dbReference type="SAM" id="MobiDB-lite"/>
    </source>
</evidence>
<evidence type="ECO:0000313" key="8">
    <source>
        <dbReference type="Proteomes" id="UP001231189"/>
    </source>
</evidence>
<dbReference type="PROSITE" id="PS00307">
    <property type="entry name" value="LECTIN_LEGUME_BETA"/>
    <property type="match status" value="1"/>
</dbReference>
<comment type="caution">
    <text evidence="7">The sequence shown here is derived from an EMBL/GenBank/DDBJ whole genome shotgun (WGS) entry which is preliminary data.</text>
</comment>
<dbReference type="EMBL" id="JAUUTY010000007">
    <property type="protein sequence ID" value="KAK1613337.1"/>
    <property type="molecule type" value="Genomic_DNA"/>
</dbReference>
<evidence type="ECO:0000256" key="4">
    <source>
        <dbReference type="SAM" id="SignalP"/>
    </source>
</evidence>
<dbReference type="Gene3D" id="2.60.120.200">
    <property type="match status" value="1"/>
</dbReference>
<feature type="chain" id="PRO_5042442333" description="Legume lectin domain-containing protein" evidence="4">
    <location>
        <begin position="31"/>
        <end position="341"/>
    </location>
</feature>
<dbReference type="Proteomes" id="UP001231189">
    <property type="component" value="Unassembled WGS sequence"/>
</dbReference>
<dbReference type="SUPFAM" id="SSF49899">
    <property type="entry name" value="Concanavalin A-like lectins/glucanases"/>
    <property type="match status" value="1"/>
</dbReference>
<dbReference type="CDD" id="cd06899">
    <property type="entry name" value="lectin_legume_LecRK_Arcelin_ConA"/>
    <property type="match status" value="1"/>
</dbReference>
<keyword evidence="8" id="KW-1185">Reference proteome</keyword>
<sequence>MAPGSTTASIILASRFFILGLSFWSNHVEAASPPLSFSFDFSNTSNYRLQDLRFEGDASLNGELVDLTCNPTYRNCSGRMSYNHRVPLYDSNTGEVASFVTTFTFAINLLPNTIGKSKGDGMTFFLSGYPSRLPPGSHNSHLGLTNNSKIDASGTDRFLAVEFDTYANPLVDATQATDHMGIDLNSITSVMTTRLPAYSLNGTMTATITYNSATATLEATLYFDPNRSLHPYSVKTQLPDRLDALLPSEVAVGFSASTGGSAELHQIHAWSFNSTMAAGGFLDDQDYSFDEPPMHARIPAPRSNTEPAPPAPPLDDDALAYHNKDAKDDSYDFIGCVSHVW</sequence>
<reference evidence="7" key="1">
    <citation type="submission" date="2023-07" db="EMBL/GenBank/DDBJ databases">
        <title>A chromosome-level genome assembly of Lolium multiflorum.</title>
        <authorList>
            <person name="Chen Y."/>
            <person name="Copetti D."/>
            <person name="Kolliker R."/>
            <person name="Studer B."/>
        </authorList>
    </citation>
    <scope>NUCLEOTIDE SEQUENCE</scope>
    <source>
        <strain evidence="7">02402/16</strain>
        <tissue evidence="7">Leaf</tissue>
    </source>
</reference>
<dbReference type="AlphaFoldDB" id="A0AAD8R3Q1"/>
<comment type="similarity">
    <text evidence="1">Belongs to the leguminous lectin family.</text>
</comment>
<dbReference type="InterPro" id="IPR019825">
    <property type="entry name" value="Lectin_legB_Mn/Ca_BS"/>
</dbReference>
<dbReference type="GO" id="GO:0030246">
    <property type="term" value="F:carbohydrate binding"/>
    <property type="evidence" value="ECO:0007669"/>
    <property type="project" value="UniProtKB-KW"/>
</dbReference>
<protein>
    <recommendedName>
        <fullName evidence="5">Legume lectin domain-containing protein</fullName>
    </recommendedName>
</protein>
<dbReference type="Pfam" id="PF00139">
    <property type="entry name" value="Lectin_legB"/>
    <property type="match status" value="1"/>
</dbReference>
<feature type="signal peptide" evidence="4">
    <location>
        <begin position="1"/>
        <end position="30"/>
    </location>
</feature>
<dbReference type="PANTHER" id="PTHR32401:SF49">
    <property type="entry name" value="OS10G0129200 PROTEIN"/>
    <property type="match status" value="1"/>
</dbReference>
<dbReference type="InterPro" id="IPR050258">
    <property type="entry name" value="Leguminous_Lectin"/>
</dbReference>
<keyword evidence="4" id="KW-0732">Signal</keyword>
<evidence type="ECO:0000313" key="6">
    <source>
        <dbReference type="EMBL" id="KAK1613337.1"/>
    </source>
</evidence>
<dbReference type="EMBL" id="JAUUTY010000007">
    <property type="protein sequence ID" value="KAK1613420.1"/>
    <property type="molecule type" value="Genomic_DNA"/>
</dbReference>